<keyword evidence="1" id="KW-1133">Transmembrane helix</keyword>
<organism evidence="2 3">
    <name type="scientific">Oidiodendron maius (strain Zn)</name>
    <dbReference type="NCBI Taxonomy" id="913774"/>
    <lineage>
        <taxon>Eukaryota</taxon>
        <taxon>Fungi</taxon>
        <taxon>Dikarya</taxon>
        <taxon>Ascomycota</taxon>
        <taxon>Pezizomycotina</taxon>
        <taxon>Leotiomycetes</taxon>
        <taxon>Leotiomycetes incertae sedis</taxon>
        <taxon>Myxotrichaceae</taxon>
        <taxon>Oidiodendron</taxon>
    </lineage>
</organism>
<evidence type="ECO:0000313" key="3">
    <source>
        <dbReference type="Proteomes" id="UP000054321"/>
    </source>
</evidence>
<reference evidence="2 3" key="1">
    <citation type="submission" date="2014-04" db="EMBL/GenBank/DDBJ databases">
        <authorList>
            <consortium name="DOE Joint Genome Institute"/>
            <person name="Kuo A."/>
            <person name="Martino E."/>
            <person name="Perotto S."/>
            <person name="Kohler A."/>
            <person name="Nagy L.G."/>
            <person name="Floudas D."/>
            <person name="Copeland A."/>
            <person name="Barry K.W."/>
            <person name="Cichocki N."/>
            <person name="Veneault-Fourrey C."/>
            <person name="LaButti K."/>
            <person name="Lindquist E.A."/>
            <person name="Lipzen A."/>
            <person name="Lundell T."/>
            <person name="Morin E."/>
            <person name="Murat C."/>
            <person name="Sun H."/>
            <person name="Tunlid A."/>
            <person name="Henrissat B."/>
            <person name="Grigoriev I.V."/>
            <person name="Hibbett D.S."/>
            <person name="Martin F."/>
            <person name="Nordberg H.P."/>
            <person name="Cantor M.N."/>
            <person name="Hua S.X."/>
        </authorList>
    </citation>
    <scope>NUCLEOTIDE SEQUENCE [LARGE SCALE GENOMIC DNA]</scope>
    <source>
        <strain evidence="2 3">Zn</strain>
    </source>
</reference>
<feature type="non-terminal residue" evidence="2">
    <location>
        <position position="1"/>
    </location>
</feature>
<dbReference type="HOGENOM" id="CLU_183171_1_0_1"/>
<protein>
    <submittedName>
        <fullName evidence="2">Uncharacterized protein</fullName>
    </submittedName>
</protein>
<dbReference type="STRING" id="913774.A0A0C3GU34"/>
<feature type="transmembrane region" description="Helical" evidence="1">
    <location>
        <begin position="12"/>
        <end position="33"/>
    </location>
</feature>
<reference evidence="3" key="2">
    <citation type="submission" date="2015-01" db="EMBL/GenBank/DDBJ databases">
        <title>Evolutionary Origins and Diversification of the Mycorrhizal Mutualists.</title>
        <authorList>
            <consortium name="DOE Joint Genome Institute"/>
            <consortium name="Mycorrhizal Genomics Consortium"/>
            <person name="Kohler A."/>
            <person name="Kuo A."/>
            <person name="Nagy L.G."/>
            <person name="Floudas D."/>
            <person name="Copeland A."/>
            <person name="Barry K.W."/>
            <person name="Cichocki N."/>
            <person name="Veneault-Fourrey C."/>
            <person name="LaButti K."/>
            <person name="Lindquist E.A."/>
            <person name="Lipzen A."/>
            <person name="Lundell T."/>
            <person name="Morin E."/>
            <person name="Murat C."/>
            <person name="Riley R."/>
            <person name="Ohm R."/>
            <person name="Sun H."/>
            <person name="Tunlid A."/>
            <person name="Henrissat B."/>
            <person name="Grigoriev I.V."/>
            <person name="Hibbett D.S."/>
            <person name="Martin F."/>
        </authorList>
    </citation>
    <scope>NUCLEOTIDE SEQUENCE [LARGE SCALE GENOMIC DNA]</scope>
    <source>
        <strain evidence="3">Zn</strain>
    </source>
</reference>
<dbReference type="AlphaFoldDB" id="A0A0C3GU34"/>
<dbReference type="EMBL" id="KN832888">
    <property type="protein sequence ID" value="KIM94814.1"/>
    <property type="molecule type" value="Genomic_DNA"/>
</dbReference>
<dbReference type="Proteomes" id="UP000054321">
    <property type="component" value="Unassembled WGS sequence"/>
</dbReference>
<accession>A0A0C3GU34</accession>
<evidence type="ECO:0000313" key="2">
    <source>
        <dbReference type="EMBL" id="KIM94814.1"/>
    </source>
</evidence>
<keyword evidence="3" id="KW-1185">Reference proteome</keyword>
<dbReference type="InParanoid" id="A0A0C3GU34"/>
<gene>
    <name evidence="2" type="ORF">OIDMADRAFT_134784</name>
</gene>
<sequence>TIAKYGIWDEDIYNFDEIGFLMGVISTTIVVISEERVGRAKSKQPSNREWVTVI</sequence>
<keyword evidence="1" id="KW-0472">Membrane</keyword>
<evidence type="ECO:0000256" key="1">
    <source>
        <dbReference type="SAM" id="Phobius"/>
    </source>
</evidence>
<dbReference type="OrthoDB" id="5420958at2759"/>
<proteinExistence type="predicted"/>
<keyword evidence="1" id="KW-0812">Transmembrane</keyword>
<name>A0A0C3GU34_OIDMZ</name>